<protein>
    <recommendedName>
        <fullName evidence="2">Signal transduction histidine kinase internal region domain-containing protein</fullName>
    </recommendedName>
</protein>
<dbReference type="Pfam" id="PF07494">
    <property type="entry name" value="Reg_prop"/>
    <property type="match status" value="2"/>
</dbReference>
<sequence length="996" mass="112684">MKNYYLFAVAALLAWYDAAGQKLPLNHFTVHDGLVQQQVLGLFQDSQGYIWAGTKSGISKFNGATFENYFLEEGVPATSIFAFDEDKAGRLWAASGAGLLVFDGQTWEYFPRLLRENQPVACLDDGSVLTIDADGKLLLFKRGQYEFVGEGQPEIKDVSMSGFLPQPTLEGTLFFSDHNAWRYSEGQFHLAHQFDGTPYGVNYAGRLSFLEKRDSLTNVYGADVRDTVLKNVPLRATRQLMTKSGDVYLGDWKQLVRISKDGAPETLLSGVMVNALLEDRDGHIWIGTENGIFQYFPHGFFYYGNEELPLPWGILQDEEYRYWSPNFNYGLYAFEMGGPAEKVPIELTDDEGDAIPTEGMYFSPSQDLDGHLYFAFSQGVIRYRDGVFDHYIKPADYLLQEKESSDILGTYYDTVGQCLLAGATNGRLLLKKEEQPVKLIQVDSGAHARKFVVSICRSPDGYYWWGSSAGLARVHIQTGEIDLYEKRAPQRGAISLSIAADSVLWVGSKEGLMYYNAATDSLIAFRPDIFQVRVMDITFTPNGLMLIAEQNEIKVVDWAHYKATGQLRIKNYNYRYGFFGLESGQSSCYLDRENRYWVPAGNGAYFIDVDAISFDQPPAQVRIFRINGSPIGFLSDEFIALPYGVNEATLQFEPIGFASTLRHQYSYRLLERDTNWSAWQEEPFAHFANLTSGDYTFEVRLRIADTRHATVDVLHFSVSQPFYKAPGFYYQAAWAGLVLSGLLMLLSIGIYRYFRKNQKAQLILREKEQQLTFYQVHTLQAQLNPHFINNTLTAMQHFSKQGDPDALDQQIQRLAKLMGHFMESSLSADLNSSVKADNTMRLTEEVELLTHYMELMQVLHPGLFTFEIALPKAVPVSEISLPPMLLQPFVENAIEHGFRLGKNNGHLLLHFEMEGQALYCRIMDDGIGRQAASELQASSMGSFKSRGTALVYERIRLLNNMGQHIELDITDRPGGGTIVQLTIQTNRTTAYDRRNY</sequence>
<feature type="domain" description="Signal transduction histidine kinase internal region" evidence="2">
    <location>
        <begin position="775"/>
        <end position="858"/>
    </location>
</feature>
<dbReference type="SUPFAM" id="SSF55874">
    <property type="entry name" value="ATPase domain of HSP90 chaperone/DNA topoisomerase II/histidine kinase"/>
    <property type="match status" value="1"/>
</dbReference>
<keyword evidence="1" id="KW-1133">Transmembrane helix</keyword>
<dbReference type="Gene3D" id="2.130.10.10">
    <property type="entry name" value="YVTN repeat-like/Quinoprotein amine dehydrogenase"/>
    <property type="match status" value="3"/>
</dbReference>
<evidence type="ECO:0000256" key="1">
    <source>
        <dbReference type="SAM" id="Phobius"/>
    </source>
</evidence>
<accession>A0A098SBG9</accession>
<proteinExistence type="predicted"/>
<dbReference type="RefSeq" id="WP_044215593.1">
    <property type="nucleotide sequence ID" value="NZ_JBKAGJ010000014.1"/>
</dbReference>
<evidence type="ECO:0000259" key="2">
    <source>
        <dbReference type="Pfam" id="PF06580"/>
    </source>
</evidence>
<feature type="transmembrane region" description="Helical" evidence="1">
    <location>
        <begin position="728"/>
        <end position="754"/>
    </location>
</feature>
<dbReference type="InterPro" id="IPR036890">
    <property type="entry name" value="HATPase_C_sf"/>
</dbReference>
<keyword evidence="4" id="KW-1185">Reference proteome</keyword>
<dbReference type="Proteomes" id="UP000029736">
    <property type="component" value="Unassembled WGS sequence"/>
</dbReference>
<evidence type="ECO:0000313" key="4">
    <source>
        <dbReference type="Proteomes" id="UP000029736"/>
    </source>
</evidence>
<dbReference type="AlphaFoldDB" id="A0A098SBG9"/>
<dbReference type="InterPro" id="IPR010559">
    <property type="entry name" value="Sig_transdc_His_kin_internal"/>
</dbReference>
<organism evidence="3 4">
    <name type="scientific">Phaeodactylibacter xiamenensis</name>
    <dbReference type="NCBI Taxonomy" id="1524460"/>
    <lineage>
        <taxon>Bacteria</taxon>
        <taxon>Pseudomonadati</taxon>
        <taxon>Bacteroidota</taxon>
        <taxon>Saprospiria</taxon>
        <taxon>Saprospirales</taxon>
        <taxon>Haliscomenobacteraceae</taxon>
        <taxon>Phaeodactylibacter</taxon>
    </lineage>
</organism>
<dbReference type="InterPro" id="IPR013783">
    <property type="entry name" value="Ig-like_fold"/>
</dbReference>
<dbReference type="Pfam" id="PF06580">
    <property type="entry name" value="His_kinase"/>
    <property type="match status" value="1"/>
</dbReference>
<keyword evidence="1" id="KW-0472">Membrane</keyword>
<dbReference type="Gene3D" id="3.30.565.10">
    <property type="entry name" value="Histidine kinase-like ATPase, C-terminal domain"/>
    <property type="match status" value="1"/>
</dbReference>
<dbReference type="STRING" id="1524460.IX84_00400"/>
<dbReference type="SUPFAM" id="SSF63829">
    <property type="entry name" value="Calcium-dependent phosphotriesterase"/>
    <property type="match status" value="3"/>
</dbReference>
<dbReference type="InterPro" id="IPR050640">
    <property type="entry name" value="Bact_2-comp_sensor_kinase"/>
</dbReference>
<reference evidence="3 4" key="1">
    <citation type="journal article" date="2014" name="Int. J. Syst. Evol. Microbiol.">
        <title>Phaeodactylibacter xiamenensis gen. nov., sp. nov., a member of the family Saprospiraceae isolated from the marine alga Phaeodactylum tricornutum.</title>
        <authorList>
            <person name="Chen Z.Jr."/>
            <person name="Lei X."/>
            <person name="Lai Q."/>
            <person name="Li Y."/>
            <person name="Zhang B."/>
            <person name="Zhang J."/>
            <person name="Zhang H."/>
            <person name="Yang L."/>
            <person name="Zheng W."/>
            <person name="Tian Y."/>
            <person name="Yu Z."/>
            <person name="Xu H.Jr."/>
            <person name="Zheng T."/>
        </authorList>
    </citation>
    <scope>NUCLEOTIDE SEQUENCE [LARGE SCALE GENOMIC DNA]</scope>
    <source>
        <strain evidence="3 4">KD52</strain>
    </source>
</reference>
<comment type="caution">
    <text evidence="3">The sequence shown here is derived from an EMBL/GenBank/DDBJ whole genome shotgun (WGS) entry which is preliminary data.</text>
</comment>
<dbReference type="InterPro" id="IPR015943">
    <property type="entry name" value="WD40/YVTN_repeat-like_dom_sf"/>
</dbReference>
<gene>
    <name evidence="3" type="ORF">IX84_00400</name>
</gene>
<evidence type="ECO:0000313" key="3">
    <source>
        <dbReference type="EMBL" id="KGE89814.1"/>
    </source>
</evidence>
<dbReference type="PANTHER" id="PTHR34220">
    <property type="entry name" value="SENSOR HISTIDINE KINASE YPDA"/>
    <property type="match status" value="1"/>
</dbReference>
<dbReference type="EMBL" id="JPOS01000002">
    <property type="protein sequence ID" value="KGE89814.1"/>
    <property type="molecule type" value="Genomic_DNA"/>
</dbReference>
<dbReference type="PANTHER" id="PTHR34220:SF7">
    <property type="entry name" value="SENSOR HISTIDINE KINASE YPDA"/>
    <property type="match status" value="1"/>
</dbReference>
<dbReference type="GO" id="GO:0000155">
    <property type="term" value="F:phosphorelay sensor kinase activity"/>
    <property type="evidence" value="ECO:0007669"/>
    <property type="project" value="InterPro"/>
</dbReference>
<dbReference type="Gene3D" id="2.60.40.10">
    <property type="entry name" value="Immunoglobulins"/>
    <property type="match status" value="1"/>
</dbReference>
<keyword evidence="1" id="KW-0812">Transmembrane</keyword>
<name>A0A098SBG9_9BACT</name>
<dbReference type="GO" id="GO:0016020">
    <property type="term" value="C:membrane"/>
    <property type="evidence" value="ECO:0007669"/>
    <property type="project" value="InterPro"/>
</dbReference>
<dbReference type="InterPro" id="IPR011110">
    <property type="entry name" value="Reg_prop"/>
</dbReference>
<dbReference type="OrthoDB" id="908907at2"/>